<reference evidence="12" key="1">
    <citation type="submission" date="2025-08" db="UniProtKB">
        <authorList>
            <consortium name="RefSeq"/>
        </authorList>
    </citation>
    <scope>IDENTIFICATION</scope>
    <source>
        <tissue evidence="12">Thorax and Abdomen</tissue>
    </source>
</reference>
<dbReference type="GeneID" id="107224305"/>
<feature type="compositionally biased region" description="Polar residues" evidence="9">
    <location>
        <begin position="304"/>
        <end position="314"/>
    </location>
</feature>
<keyword evidence="11" id="KW-1185">Reference proteome</keyword>
<evidence type="ECO:0000259" key="10">
    <source>
        <dbReference type="SMART" id="SM00343"/>
    </source>
</evidence>
<feature type="compositionally biased region" description="Polar residues" evidence="9">
    <location>
        <begin position="642"/>
        <end position="657"/>
    </location>
</feature>
<feature type="compositionally biased region" description="Polar residues" evidence="9">
    <location>
        <begin position="602"/>
        <end position="614"/>
    </location>
</feature>
<feature type="region of interest" description="Disordered" evidence="9">
    <location>
        <begin position="1"/>
        <end position="41"/>
    </location>
</feature>
<feature type="compositionally biased region" description="Basic residues" evidence="9">
    <location>
        <begin position="671"/>
        <end position="681"/>
    </location>
</feature>
<accession>A0ABM3G1C7</accession>
<feature type="compositionally biased region" description="Basic residues" evidence="9">
    <location>
        <begin position="1289"/>
        <end position="1305"/>
    </location>
</feature>
<feature type="domain" description="CCHC-type" evidence="10">
    <location>
        <begin position="836"/>
        <end position="852"/>
    </location>
</feature>
<feature type="compositionally biased region" description="Basic residues" evidence="9">
    <location>
        <begin position="428"/>
        <end position="440"/>
    </location>
</feature>
<feature type="region of interest" description="Disordered" evidence="9">
    <location>
        <begin position="528"/>
        <end position="556"/>
    </location>
</feature>
<name>A0ABM3G1C7_NEOLC</name>
<dbReference type="InterPro" id="IPR051644">
    <property type="entry name" value="TRAMP_AT-DNA-binding"/>
</dbReference>
<feature type="region of interest" description="Disordered" evidence="9">
    <location>
        <begin position="1282"/>
        <end position="1311"/>
    </location>
</feature>
<feature type="region of interest" description="Disordered" evidence="9">
    <location>
        <begin position="1510"/>
        <end position="1530"/>
    </location>
</feature>
<evidence type="ECO:0000256" key="2">
    <source>
        <dbReference type="ARBA" id="ARBA00022723"/>
    </source>
</evidence>
<feature type="compositionally biased region" description="Low complexity" evidence="9">
    <location>
        <begin position="475"/>
        <end position="484"/>
    </location>
</feature>
<keyword evidence="3" id="KW-0677">Repeat</keyword>
<feature type="compositionally biased region" description="Low complexity" evidence="9">
    <location>
        <begin position="343"/>
        <end position="352"/>
    </location>
</feature>
<feature type="region of interest" description="Disordered" evidence="9">
    <location>
        <begin position="393"/>
        <end position="496"/>
    </location>
</feature>
<feature type="region of interest" description="Disordered" evidence="9">
    <location>
        <begin position="220"/>
        <end position="262"/>
    </location>
</feature>
<feature type="region of interest" description="Disordered" evidence="9">
    <location>
        <begin position="1576"/>
        <end position="1595"/>
    </location>
</feature>
<dbReference type="PANTHER" id="PTHR46543">
    <property type="entry name" value="ZINC FINGER CCHC DOMAIN-CONTAINING PROTEIN 7"/>
    <property type="match status" value="1"/>
</dbReference>
<comment type="subcellular location">
    <subcellularLocation>
        <location evidence="1">Nucleus</location>
    </subcellularLocation>
</comment>
<sequence length="1660" mass="188313">MYPRSERLKEQKKDKFVDTDNNDDDDDDDHNDDDDDDNYEEIERDLEDKLYAAVFHSNDLSSSMSKDIPAYSRVTSLTDGITLWKSSSHDSDNSAKTKKTSCTTSYEPTNFGEKRITSSGDSCEIGSDKCVQIKNRCESISSKKNSELSSRDESRVGTLTVDHIKFKNLNPTIQSDKAKPYTDFDDNELVTNKHRKGISAADLYGSDETISVFGDKNTTDKEKKSLQSKVAKKSKASPKKTPYCNESGAKGSSTKLWKQSDSVDKADTWATIQFPDVTANASPKDAVESSNVKAEDEVEKTESAETQPQYNLSCTAEEDSHRPASIPPEEEVGNDAKMEHEASCSSSRDCSSNAPSTSIAGKNKPIMDGHLDEAQNVGNEWCSVITIDDSEDSICEVPVPPKPQPPTIHLDDSNSSTSSSSDSSLNKMSRKKQKKYHKNAVFKSITSNQSAGCTESTEARKEVSIAQKETEESRNSCYSDWSSSDSDDSMTESEEEHWGIIAGSQMNKDQPAHIFSDDTRMSEIVEESTIQQGSSSHPILAHRDGNNTDISDEQERQDGNYLDELLSRYLETSKKIGTVVSTSVNSATTEKESGGVRELSSLRGQTLSTPNEKYKNSEISQDLISDDLLIINVAEHEMTQILSSPVASRESQTSAGTPESRKRPIMDSGKKFKHQNSPKKARNSDEPVESTSSSTKSPKENKENRKKQRNCAGDYFFIPMNPEMTDYYKSDGSKNFNIDDIRKQMPKDPRYWAISDEDLLNYRQRGSRYWTRMKCRNCNGSDHNTSECTSKRKLPCCHMCGISGHREPRCPHKMCLGCGKKQLTYMQICNECKKAWCNGCRSYGHLEDKCPDHWRRYHLTTSMRNVITNLSATDVMKPSHQLSCCNCAKRGHDSATCKNYRWSRHFPTPSYVTNYSIGPAYADHVIFEDTSSNFSTENPTKPVQEPTDIEVRVRNTDLPRSQKKRKEDKVPQGNLRTNIVDERIDESRKQSKDQSKSNVEKSHKSTELLLMNSKSTHEMETLLRLESELLNGSFIDASDLSESVESLSTDQCKNLVESDLSRQFLHNLVTQFPVKLVVERFRREEVVMTITGMEELRDALKTIIMDWLSWPVDERSRFVNLNLPKTKKALIDLLSCKLNELEQDLGDPIEIFKNVKSLKDRLQSMQRQLPTGRTVISSKRVNVVSELAKSQCKLNMILLGQSKTKKHEKSCKYLRQALCNMQRITSTNYVSAHNSDSMQQIDNQNHVEPSVYLNIVHHYNKIFAAYTPPNILDLLNQYKQKQMNDQARVKKRKPKNKRKKSRSKKKVPDYRSYIMSLNRVNQNHDINSTTSAGSNVSFTASDRILPKGINSSREGTCTTVNRNVSRNIEAQLQASSMDVSNPNRDLERNLPKQMPMLTNHWNNVEQNYYNLKYNFDNISAEKKQGRSTRFQENVQHADSVDNDVRSLQNRIENNFRRKSKRIYQNDTLQGSLSSGATANGFSDIPKVGYQGNLSEKNRSQESYTLRKNSIQDNFISDRQPETSEDGFINNTHDFPNIAYDRRGRPDAHATSSRAIYNHPLHAAINESPGIAVETEKHRVNKKDRKEKPSPDGSLPLYLQKRAARKVEKYVNSEHPCIAQKARELQHKLGQKSLTLHCTLDFERLIKRQLEKTDHLLSKRY</sequence>
<feature type="compositionally biased region" description="Acidic residues" evidence="9">
    <location>
        <begin position="485"/>
        <end position="495"/>
    </location>
</feature>
<evidence type="ECO:0000256" key="1">
    <source>
        <dbReference type="ARBA" id="ARBA00004123"/>
    </source>
</evidence>
<feature type="region of interest" description="Disordered" evidence="9">
    <location>
        <begin position="279"/>
        <end position="372"/>
    </location>
</feature>
<evidence type="ECO:0000256" key="6">
    <source>
        <dbReference type="ARBA" id="ARBA00023242"/>
    </source>
</evidence>
<evidence type="ECO:0000256" key="7">
    <source>
        <dbReference type="ARBA" id="ARBA00041190"/>
    </source>
</evidence>
<evidence type="ECO:0000313" key="11">
    <source>
        <dbReference type="Proteomes" id="UP000829291"/>
    </source>
</evidence>
<evidence type="ECO:0000256" key="3">
    <source>
        <dbReference type="ARBA" id="ARBA00022737"/>
    </source>
</evidence>
<organism evidence="11 12">
    <name type="scientific">Neodiprion lecontei</name>
    <name type="common">Redheaded pine sawfly</name>
    <dbReference type="NCBI Taxonomy" id="441921"/>
    <lineage>
        <taxon>Eukaryota</taxon>
        <taxon>Metazoa</taxon>
        <taxon>Ecdysozoa</taxon>
        <taxon>Arthropoda</taxon>
        <taxon>Hexapoda</taxon>
        <taxon>Insecta</taxon>
        <taxon>Pterygota</taxon>
        <taxon>Neoptera</taxon>
        <taxon>Endopterygota</taxon>
        <taxon>Hymenoptera</taxon>
        <taxon>Tenthredinoidea</taxon>
        <taxon>Diprionidae</taxon>
        <taxon>Diprioninae</taxon>
        <taxon>Neodiprion</taxon>
    </lineage>
</organism>
<keyword evidence="4" id="KW-0863">Zinc-finger</keyword>
<evidence type="ECO:0000256" key="5">
    <source>
        <dbReference type="ARBA" id="ARBA00022833"/>
    </source>
</evidence>
<dbReference type="InterPro" id="IPR001878">
    <property type="entry name" value="Znf_CCHC"/>
</dbReference>
<dbReference type="SMART" id="SM00343">
    <property type="entry name" value="ZnF_C2HC"/>
    <property type="match status" value="4"/>
</dbReference>
<proteinExistence type="predicted"/>
<keyword evidence="5" id="KW-0862">Zinc</keyword>
<feature type="domain" description="CCHC-type" evidence="10">
    <location>
        <begin position="774"/>
        <end position="790"/>
    </location>
</feature>
<feature type="compositionally biased region" description="Basic and acidic residues" evidence="9">
    <location>
        <begin position="1576"/>
        <end position="1589"/>
    </location>
</feature>
<feature type="compositionally biased region" description="Low complexity" evidence="9">
    <location>
        <begin position="413"/>
        <end position="424"/>
    </location>
</feature>
<feature type="compositionally biased region" description="Polar residues" evidence="9">
    <location>
        <begin position="932"/>
        <end position="941"/>
    </location>
</feature>
<evidence type="ECO:0000256" key="4">
    <source>
        <dbReference type="ARBA" id="ARBA00022771"/>
    </source>
</evidence>
<evidence type="ECO:0000256" key="9">
    <source>
        <dbReference type="SAM" id="MobiDB-lite"/>
    </source>
</evidence>
<feature type="domain" description="CCHC-type" evidence="10">
    <location>
        <begin position="883"/>
        <end position="899"/>
    </location>
</feature>
<feature type="region of interest" description="Disordered" evidence="9">
    <location>
        <begin position="587"/>
        <end position="614"/>
    </location>
</feature>
<feature type="compositionally biased region" description="Polar residues" evidence="9">
    <location>
        <begin position="250"/>
        <end position="260"/>
    </location>
</feature>
<keyword evidence="6" id="KW-0539">Nucleus</keyword>
<keyword evidence="2" id="KW-0479">Metal-binding</keyword>
<feature type="region of interest" description="Disordered" evidence="9">
    <location>
        <begin position="932"/>
        <end position="1007"/>
    </location>
</feature>
<feature type="compositionally biased region" description="Polar residues" evidence="9">
    <location>
        <begin position="528"/>
        <end position="537"/>
    </location>
</feature>
<feature type="compositionally biased region" description="Basic and acidic residues" evidence="9">
    <location>
        <begin position="1"/>
        <end position="18"/>
    </location>
</feature>
<dbReference type="RefSeq" id="XP_046594065.1">
    <property type="nucleotide sequence ID" value="XM_046738109.1"/>
</dbReference>
<protein>
    <recommendedName>
        <fullName evidence="7">Zinc finger CCHC domain-containing protein 7</fullName>
    </recommendedName>
    <alternativeName>
        <fullName evidence="8">TRAMP-like complex RNA-binding factor ZCCHC7</fullName>
    </alternativeName>
</protein>
<dbReference type="Proteomes" id="UP000829291">
    <property type="component" value="Chromosome 4"/>
</dbReference>
<feature type="compositionally biased region" description="Acidic residues" evidence="9">
    <location>
        <begin position="20"/>
        <end position="41"/>
    </location>
</feature>
<evidence type="ECO:0000256" key="8">
    <source>
        <dbReference type="ARBA" id="ARBA00043023"/>
    </source>
</evidence>
<evidence type="ECO:0000313" key="12">
    <source>
        <dbReference type="RefSeq" id="XP_046594065.1"/>
    </source>
</evidence>
<dbReference type="Gene3D" id="4.10.60.10">
    <property type="entry name" value="Zinc finger, CCHC-type"/>
    <property type="match status" value="1"/>
</dbReference>
<feature type="compositionally biased region" description="Polar residues" evidence="9">
    <location>
        <begin position="444"/>
        <end position="456"/>
    </location>
</feature>
<dbReference type="PANTHER" id="PTHR46543:SF1">
    <property type="entry name" value="ZINC FINGER CCHC DOMAIN-CONTAINING PROTEIN 7"/>
    <property type="match status" value="1"/>
</dbReference>
<gene>
    <name evidence="12" type="primary">LOC107224305</name>
</gene>
<feature type="compositionally biased region" description="Basic and acidic residues" evidence="9">
    <location>
        <begin position="979"/>
        <end position="1006"/>
    </location>
</feature>
<feature type="compositionally biased region" description="Basic and acidic residues" evidence="9">
    <location>
        <begin position="659"/>
        <end position="670"/>
    </location>
</feature>
<feature type="compositionally biased region" description="Basic and acidic residues" evidence="9">
    <location>
        <begin position="457"/>
        <end position="474"/>
    </location>
</feature>
<feature type="domain" description="CCHC-type" evidence="10">
    <location>
        <begin position="796"/>
        <end position="812"/>
    </location>
</feature>
<feature type="region of interest" description="Disordered" evidence="9">
    <location>
        <begin position="642"/>
        <end position="708"/>
    </location>
</feature>